<accession>A0A7D6CMB0</accession>
<evidence type="ECO:0000259" key="4">
    <source>
        <dbReference type="Pfam" id="PF26237"/>
    </source>
</evidence>
<dbReference type="KEGG" id="nay:HYG81_10715"/>
<dbReference type="AlphaFoldDB" id="A0A7D6CMB0"/>
<keyword evidence="2" id="KW-0812">Transmembrane</keyword>
<sequence length="333" mass="35642">MQIDVVDDLRQPEYIGENRCEPCTVLNLIIAAVLGSIIARKSRLGGLLAVGLSVALIYLRGYLVPGTPTLTKRYLPPAVLRWFGKDPEPAVASGLGGAASAAPTDIADGDRGRFNADSSADSDVGVTSYDEGEPLETDGSESASDSTEAHTEPTVADEPAPVDLETLFLEHDILEPCADRDDLCLTADFEADWFDEISDLNESGIDVAAAVDAFGFDADPDEFDLVERDEARRLLSPSGAAGNWPSRAALLADIAASRSLKSWLAEWTAYPPETKGEVLNGLRMFLETCPSGGDVRMGEEVVESCCTSHEVVAVTCEETGERLFEQRLDGVDV</sequence>
<organism evidence="6 7">
    <name type="scientific">Natrinema zhouii</name>
    <dbReference type="NCBI Taxonomy" id="1710539"/>
    <lineage>
        <taxon>Archaea</taxon>
        <taxon>Methanobacteriati</taxon>
        <taxon>Methanobacteriota</taxon>
        <taxon>Stenosarchaea group</taxon>
        <taxon>Halobacteria</taxon>
        <taxon>Halobacteriales</taxon>
        <taxon>Natrialbaceae</taxon>
        <taxon>Natrinema</taxon>
    </lineage>
</organism>
<feature type="compositionally biased region" description="Acidic residues" evidence="1">
    <location>
        <begin position="130"/>
        <end position="139"/>
    </location>
</feature>
<dbReference type="InterPro" id="IPR058674">
    <property type="entry name" value="DUF8054_N"/>
</dbReference>
<feature type="region of interest" description="Disordered" evidence="1">
    <location>
        <begin position="93"/>
        <end position="161"/>
    </location>
</feature>
<dbReference type="GeneID" id="56143682"/>
<dbReference type="RefSeq" id="WP_180839679.1">
    <property type="nucleotide sequence ID" value="NZ_CP059154.1"/>
</dbReference>
<reference evidence="6 7" key="1">
    <citation type="submission" date="2020-07" db="EMBL/GenBank/DDBJ databases">
        <title>Natrinema (YPL30) sp. nov. and Haloterrigena xxxxxx (YPL8) sp. nov., isolated from a salt mine.</title>
        <authorList>
            <person name="Cui H."/>
        </authorList>
    </citation>
    <scope>NUCLEOTIDE SEQUENCE [LARGE SCALE GENOMIC DNA]</scope>
    <source>
        <strain evidence="6 7">YPL13</strain>
    </source>
</reference>
<evidence type="ECO:0000259" key="3">
    <source>
        <dbReference type="Pfam" id="PF26236"/>
    </source>
</evidence>
<dbReference type="Pfam" id="PF26238">
    <property type="entry name" value="DUF8054_M"/>
    <property type="match status" value="1"/>
</dbReference>
<feature type="domain" description="DUF8054" evidence="4">
    <location>
        <begin position="287"/>
        <end position="326"/>
    </location>
</feature>
<dbReference type="Pfam" id="PF26237">
    <property type="entry name" value="DUF8054_C"/>
    <property type="match status" value="1"/>
</dbReference>
<keyword evidence="2" id="KW-0472">Membrane</keyword>
<gene>
    <name evidence="6" type="ORF">HYG81_10715</name>
</gene>
<dbReference type="Proteomes" id="UP000510869">
    <property type="component" value="Chromosome"/>
</dbReference>
<feature type="compositionally biased region" description="Low complexity" evidence="1">
    <location>
        <begin position="93"/>
        <end position="102"/>
    </location>
</feature>
<name>A0A7D6CMB0_9EURY</name>
<evidence type="ECO:0000313" key="6">
    <source>
        <dbReference type="EMBL" id="QLK24597.1"/>
    </source>
</evidence>
<evidence type="ECO:0000256" key="2">
    <source>
        <dbReference type="SAM" id="Phobius"/>
    </source>
</evidence>
<dbReference type="InterPro" id="IPR058675">
    <property type="entry name" value="DUF8054_C"/>
</dbReference>
<keyword evidence="2" id="KW-1133">Transmembrane helix</keyword>
<feature type="transmembrane region" description="Helical" evidence="2">
    <location>
        <begin position="44"/>
        <end position="63"/>
    </location>
</feature>
<dbReference type="OrthoDB" id="292134at2157"/>
<dbReference type="EMBL" id="CP059154">
    <property type="protein sequence ID" value="QLK24597.1"/>
    <property type="molecule type" value="Genomic_DNA"/>
</dbReference>
<dbReference type="Pfam" id="PF26236">
    <property type="entry name" value="DUF8054_N"/>
    <property type="match status" value="1"/>
</dbReference>
<feature type="domain" description="DUF8054" evidence="5">
    <location>
        <begin position="163"/>
        <end position="284"/>
    </location>
</feature>
<evidence type="ECO:0000256" key="1">
    <source>
        <dbReference type="SAM" id="MobiDB-lite"/>
    </source>
</evidence>
<feature type="domain" description="DUF8054" evidence="3">
    <location>
        <begin position="6"/>
        <end position="86"/>
    </location>
</feature>
<dbReference type="InterPro" id="IPR058775">
    <property type="entry name" value="DUF8054_M"/>
</dbReference>
<evidence type="ECO:0000313" key="7">
    <source>
        <dbReference type="Proteomes" id="UP000510869"/>
    </source>
</evidence>
<evidence type="ECO:0000259" key="5">
    <source>
        <dbReference type="Pfam" id="PF26238"/>
    </source>
</evidence>
<keyword evidence="7" id="KW-1185">Reference proteome</keyword>
<proteinExistence type="predicted"/>
<protein>
    <submittedName>
        <fullName evidence="6">Uncharacterized protein</fullName>
    </submittedName>
</protein>